<evidence type="ECO:0000256" key="6">
    <source>
        <dbReference type="ARBA" id="ARBA00022723"/>
    </source>
</evidence>
<keyword evidence="6" id="KW-0479">Metal-binding</keyword>
<keyword evidence="8 13" id="KW-1133">Transmembrane helix</keyword>
<evidence type="ECO:0000256" key="5">
    <source>
        <dbReference type="ARBA" id="ARBA00022714"/>
    </source>
</evidence>
<dbReference type="SUPFAM" id="SSF63380">
    <property type="entry name" value="Riboflavin synthase domain-like"/>
    <property type="match status" value="1"/>
</dbReference>
<accession>A0A2P2C575</accession>
<evidence type="ECO:0000256" key="8">
    <source>
        <dbReference type="ARBA" id="ARBA00022989"/>
    </source>
</evidence>
<feature type="transmembrane region" description="Helical" evidence="13">
    <location>
        <begin position="177"/>
        <end position="198"/>
    </location>
</feature>
<keyword evidence="3" id="KW-0285">Flavoprotein</keyword>
<dbReference type="AlphaFoldDB" id="A0A2P2C575"/>
<keyword evidence="10" id="KW-0408">Iron</keyword>
<dbReference type="PANTHER" id="PTHR47354">
    <property type="entry name" value="NADH OXIDOREDUCTASE HCR"/>
    <property type="match status" value="1"/>
</dbReference>
<dbReference type="PRINTS" id="PR00410">
    <property type="entry name" value="PHEHYDRXLASE"/>
</dbReference>
<evidence type="ECO:0000256" key="11">
    <source>
        <dbReference type="ARBA" id="ARBA00023014"/>
    </source>
</evidence>
<evidence type="ECO:0000256" key="7">
    <source>
        <dbReference type="ARBA" id="ARBA00022827"/>
    </source>
</evidence>
<keyword evidence="4 13" id="KW-0812">Transmembrane</keyword>
<proteinExistence type="predicted"/>
<evidence type="ECO:0000256" key="1">
    <source>
        <dbReference type="ARBA" id="ARBA00001974"/>
    </source>
</evidence>
<comment type="cofactor">
    <cofactor evidence="1">
        <name>FAD</name>
        <dbReference type="ChEBI" id="CHEBI:57692"/>
    </cofactor>
</comment>
<dbReference type="GO" id="GO:0050660">
    <property type="term" value="F:flavin adenine dinucleotide binding"/>
    <property type="evidence" value="ECO:0007669"/>
    <property type="project" value="TreeGrafter"/>
</dbReference>
<dbReference type="Gene3D" id="2.40.30.10">
    <property type="entry name" value="Translation factors"/>
    <property type="match status" value="1"/>
</dbReference>
<dbReference type="InterPro" id="IPR017938">
    <property type="entry name" value="Riboflavin_synthase-like_b-brl"/>
</dbReference>
<feature type="transmembrane region" description="Helical" evidence="13">
    <location>
        <begin position="105"/>
        <end position="126"/>
    </location>
</feature>
<name>A0A2P2C575_9ZZZZ</name>
<organism evidence="15">
    <name type="scientific">metagenome</name>
    <dbReference type="NCBI Taxonomy" id="256318"/>
    <lineage>
        <taxon>unclassified sequences</taxon>
        <taxon>metagenomes</taxon>
    </lineage>
</organism>
<evidence type="ECO:0000256" key="4">
    <source>
        <dbReference type="ARBA" id="ARBA00022692"/>
    </source>
</evidence>
<dbReference type="PANTHER" id="PTHR47354:SF8">
    <property type="entry name" value="1,2-PHENYLACETYL-COA EPOXIDASE, SUBUNIT E"/>
    <property type="match status" value="1"/>
</dbReference>
<dbReference type="PROSITE" id="PS51384">
    <property type="entry name" value="FAD_FR"/>
    <property type="match status" value="1"/>
</dbReference>
<dbReference type="GO" id="GO:0016020">
    <property type="term" value="C:membrane"/>
    <property type="evidence" value="ECO:0007669"/>
    <property type="project" value="UniProtKB-SubCell"/>
</dbReference>
<sequence>MSATLSRPGRAQAISHLGRRARHDAGVRLLGLSALWLSLLLVTYWWVTGGGIQDLTGWGSGLTSTGRLTGLVASVLLLAQVALMARIPALEAAFGQDRLAHVHRLVGFTSFNLMLAHIVLVTWGYALGDILQTPATLWDLTLHDPGMLLAAAGTLCLVMVVVTSVKAARRRLRYESWHLLHLYAYLGVGLALPHQLWTGREFTSSPGRTVFWWTAWAAVAGAVVYWRLGVPLWRNARHRLRVAAVVPEAEGTVSVHLTGRRLDRLRVEAGQFLSLRFLGRPGWTRANPYSLSAAPDGRSLRVTVQAVGDGSTAAGSVRPGSRVFFEGPHGRLGARARTRPRLAFIGAGVGITPLRALAEGMSYRPGDAIYLERFTDSPLFAAEVDAIAHQRGLEVLRLPGRRRGPDSWLGDRIGDASDLTALHYWIPDVAERDVYVCGPAPWTELVRRDLAAAGLPPEQLHLETFGW</sequence>
<keyword evidence="11" id="KW-0411">Iron-sulfur</keyword>
<dbReference type="GO" id="GO:0046872">
    <property type="term" value="F:metal ion binding"/>
    <property type="evidence" value="ECO:0007669"/>
    <property type="project" value="UniProtKB-KW"/>
</dbReference>
<evidence type="ECO:0000256" key="10">
    <source>
        <dbReference type="ARBA" id="ARBA00023004"/>
    </source>
</evidence>
<dbReference type="Gene3D" id="3.40.50.80">
    <property type="entry name" value="Nucleotide-binding domain of ferredoxin-NADP reductase (FNR) module"/>
    <property type="match status" value="1"/>
</dbReference>
<dbReference type="SUPFAM" id="SSF52343">
    <property type="entry name" value="Ferredoxin reductase-like, C-terminal NADP-linked domain"/>
    <property type="match status" value="1"/>
</dbReference>
<protein>
    <submittedName>
        <fullName evidence="15">Putative oxidoreductase</fullName>
    </submittedName>
</protein>
<feature type="transmembrane region" description="Helical" evidence="13">
    <location>
        <begin position="210"/>
        <end position="230"/>
    </location>
</feature>
<evidence type="ECO:0000256" key="9">
    <source>
        <dbReference type="ARBA" id="ARBA00023002"/>
    </source>
</evidence>
<dbReference type="InterPro" id="IPR039261">
    <property type="entry name" value="FNR_nucleotide-bd"/>
</dbReference>
<evidence type="ECO:0000256" key="2">
    <source>
        <dbReference type="ARBA" id="ARBA00004141"/>
    </source>
</evidence>
<evidence type="ECO:0000259" key="14">
    <source>
        <dbReference type="PROSITE" id="PS51384"/>
    </source>
</evidence>
<gene>
    <name evidence="15" type="ORF">NOCA2390059</name>
</gene>
<feature type="transmembrane region" description="Helical" evidence="13">
    <location>
        <begin position="67"/>
        <end position="85"/>
    </location>
</feature>
<keyword evidence="9" id="KW-0560">Oxidoreductase</keyword>
<dbReference type="InterPro" id="IPR017927">
    <property type="entry name" value="FAD-bd_FR_type"/>
</dbReference>
<dbReference type="EMBL" id="CZKA01000033">
    <property type="protein sequence ID" value="CUR57154.1"/>
    <property type="molecule type" value="Genomic_DNA"/>
</dbReference>
<reference evidence="15" key="1">
    <citation type="submission" date="2015-08" db="EMBL/GenBank/DDBJ databases">
        <authorList>
            <person name="Babu N.S."/>
            <person name="Beckwith C.J."/>
            <person name="Beseler K.G."/>
            <person name="Brison A."/>
            <person name="Carone J.V."/>
            <person name="Caskin T.P."/>
            <person name="Diamond M."/>
            <person name="Durham M.E."/>
            <person name="Foxe J.M."/>
            <person name="Go M."/>
            <person name="Henderson B.A."/>
            <person name="Jones I.B."/>
            <person name="McGettigan J.A."/>
            <person name="Micheletti S.J."/>
            <person name="Nasrallah M.E."/>
            <person name="Ortiz D."/>
            <person name="Piller C.R."/>
            <person name="Privatt S.R."/>
            <person name="Schneider S.L."/>
            <person name="Sharp S."/>
            <person name="Smith T.C."/>
            <person name="Stanton J.D."/>
            <person name="Ullery H.E."/>
            <person name="Wilson R.J."/>
            <person name="Serrano M.G."/>
            <person name="Buck G."/>
            <person name="Lee V."/>
            <person name="Wang Y."/>
            <person name="Carvalho R."/>
            <person name="Voegtly L."/>
            <person name="Shi R."/>
            <person name="Duckworth R."/>
            <person name="Johnson A."/>
            <person name="Loviza R."/>
            <person name="Walstead R."/>
            <person name="Shah Z."/>
            <person name="Kiflezghi M."/>
            <person name="Wade K."/>
            <person name="Ball S.L."/>
            <person name="Bradley K.W."/>
            <person name="Asai D.J."/>
            <person name="Bowman C.A."/>
            <person name="Russell D.A."/>
            <person name="Pope W.H."/>
            <person name="Jacobs-Sera D."/>
            <person name="Hendrix R.W."/>
            <person name="Hatfull G.F."/>
        </authorList>
    </citation>
    <scope>NUCLEOTIDE SEQUENCE</scope>
</reference>
<evidence type="ECO:0000256" key="13">
    <source>
        <dbReference type="SAM" id="Phobius"/>
    </source>
</evidence>
<feature type="transmembrane region" description="Helical" evidence="13">
    <location>
        <begin position="29"/>
        <end position="47"/>
    </location>
</feature>
<keyword evidence="7" id="KW-0274">FAD</keyword>
<keyword evidence="5" id="KW-0001">2Fe-2S</keyword>
<evidence type="ECO:0000313" key="15">
    <source>
        <dbReference type="EMBL" id="CUR57154.1"/>
    </source>
</evidence>
<evidence type="ECO:0000256" key="3">
    <source>
        <dbReference type="ARBA" id="ARBA00022630"/>
    </source>
</evidence>
<feature type="domain" description="FAD-binding FR-type" evidence="14">
    <location>
        <begin position="235"/>
        <end position="335"/>
    </location>
</feature>
<dbReference type="GO" id="GO:0016491">
    <property type="term" value="F:oxidoreductase activity"/>
    <property type="evidence" value="ECO:0007669"/>
    <property type="project" value="UniProtKB-KW"/>
</dbReference>
<evidence type="ECO:0000256" key="12">
    <source>
        <dbReference type="ARBA" id="ARBA00023136"/>
    </source>
</evidence>
<feature type="transmembrane region" description="Helical" evidence="13">
    <location>
        <begin position="146"/>
        <end position="165"/>
    </location>
</feature>
<dbReference type="InterPro" id="IPR050415">
    <property type="entry name" value="MRET"/>
</dbReference>
<dbReference type="InterPro" id="IPR013130">
    <property type="entry name" value="Fe3_Rdtase_TM_dom"/>
</dbReference>
<dbReference type="GO" id="GO:0051537">
    <property type="term" value="F:2 iron, 2 sulfur cluster binding"/>
    <property type="evidence" value="ECO:0007669"/>
    <property type="project" value="UniProtKB-KW"/>
</dbReference>
<comment type="subcellular location">
    <subcellularLocation>
        <location evidence="2">Membrane</location>
        <topology evidence="2">Multi-pass membrane protein</topology>
    </subcellularLocation>
</comment>
<keyword evidence="12 13" id="KW-0472">Membrane</keyword>
<dbReference type="Pfam" id="PF01794">
    <property type="entry name" value="Ferric_reduct"/>
    <property type="match status" value="1"/>
</dbReference>